<gene>
    <name evidence="1" type="ORF">G9U52_15380</name>
</gene>
<keyword evidence="2" id="KW-1185">Reference proteome</keyword>
<proteinExistence type="predicted"/>
<organism evidence="1 2">
    <name type="scientific">Paenibacillus agricola</name>
    <dbReference type="NCBI Taxonomy" id="2716264"/>
    <lineage>
        <taxon>Bacteria</taxon>
        <taxon>Bacillati</taxon>
        <taxon>Bacillota</taxon>
        <taxon>Bacilli</taxon>
        <taxon>Bacillales</taxon>
        <taxon>Paenibacillaceae</taxon>
        <taxon>Paenibacillus</taxon>
    </lineage>
</organism>
<dbReference type="EMBL" id="JAAOIW010000005">
    <property type="protein sequence ID" value="NHN31220.1"/>
    <property type="molecule type" value="Genomic_DNA"/>
</dbReference>
<evidence type="ECO:0000313" key="2">
    <source>
        <dbReference type="Proteomes" id="UP001165962"/>
    </source>
</evidence>
<evidence type="ECO:0000313" key="1">
    <source>
        <dbReference type="EMBL" id="NHN31220.1"/>
    </source>
</evidence>
<comment type="caution">
    <text evidence="1">The sequence shown here is derived from an EMBL/GenBank/DDBJ whole genome shotgun (WGS) entry which is preliminary data.</text>
</comment>
<dbReference type="RefSeq" id="WP_166151044.1">
    <property type="nucleotide sequence ID" value="NZ_JAAOIW010000005.1"/>
</dbReference>
<reference evidence="1" key="1">
    <citation type="submission" date="2020-03" db="EMBL/GenBank/DDBJ databases">
        <title>Draft sequencing of Paenibacilllus sp. S3N08.</title>
        <authorList>
            <person name="Kim D.-U."/>
        </authorList>
    </citation>
    <scope>NUCLEOTIDE SEQUENCE</scope>
    <source>
        <strain evidence="1">S3N08</strain>
    </source>
</reference>
<name>A0ABX0J4G6_9BACL</name>
<accession>A0ABX0J4G6</accession>
<sequence length="64" mass="7142">MFNSNQILSSSVDFDNAMFLGSNIEVYQDGEPIDRGGQILKHTDDCVFIGDGYFIKETCGFKGR</sequence>
<dbReference type="Proteomes" id="UP001165962">
    <property type="component" value="Unassembled WGS sequence"/>
</dbReference>
<protein>
    <submittedName>
        <fullName evidence="1">Uncharacterized protein</fullName>
    </submittedName>
</protein>